<protein>
    <submittedName>
        <fullName evidence="1">Uncharacterized protein</fullName>
    </submittedName>
</protein>
<name>A0A382AYY9_9ZZZZ</name>
<reference evidence="1" key="1">
    <citation type="submission" date="2018-05" db="EMBL/GenBank/DDBJ databases">
        <authorList>
            <person name="Lanie J.A."/>
            <person name="Ng W.-L."/>
            <person name="Kazmierczak K.M."/>
            <person name="Andrzejewski T.M."/>
            <person name="Davidsen T.M."/>
            <person name="Wayne K.J."/>
            <person name="Tettelin H."/>
            <person name="Glass J.I."/>
            <person name="Rusch D."/>
            <person name="Podicherti R."/>
            <person name="Tsui H.-C.T."/>
            <person name="Winkler M.E."/>
        </authorList>
    </citation>
    <scope>NUCLEOTIDE SEQUENCE</scope>
</reference>
<proteinExistence type="predicted"/>
<gene>
    <name evidence="1" type="ORF">METZ01_LOCUS159624</name>
</gene>
<sequence>MQKQIEKDILIFSNSTGYGTDFSVDHGSVYANFKNAQDAAWYRSALEYFMNDAYKSDLPTRVNIYKLWQANKKDVYAFDIVEYNLPASGGGEEIPHDVDVMLNLQAEAKEGK</sequence>
<organism evidence="1">
    <name type="scientific">marine metagenome</name>
    <dbReference type="NCBI Taxonomy" id="408172"/>
    <lineage>
        <taxon>unclassified sequences</taxon>
        <taxon>metagenomes</taxon>
        <taxon>ecological metagenomes</taxon>
    </lineage>
</organism>
<evidence type="ECO:0000313" key="1">
    <source>
        <dbReference type="EMBL" id="SVB06770.1"/>
    </source>
</evidence>
<dbReference type="EMBL" id="UINC01027472">
    <property type="protein sequence ID" value="SVB06770.1"/>
    <property type="molecule type" value="Genomic_DNA"/>
</dbReference>
<dbReference type="AlphaFoldDB" id="A0A382AYY9"/>
<accession>A0A382AYY9</accession>